<dbReference type="Proteomes" id="UP000681722">
    <property type="component" value="Unassembled WGS sequence"/>
</dbReference>
<evidence type="ECO:0000313" key="5">
    <source>
        <dbReference type="Proteomes" id="UP000663829"/>
    </source>
</evidence>
<evidence type="ECO:0000313" key="2">
    <source>
        <dbReference type="EMBL" id="CAF1011538.1"/>
    </source>
</evidence>
<organism evidence="2 5">
    <name type="scientific">Didymodactylos carnosus</name>
    <dbReference type="NCBI Taxonomy" id="1234261"/>
    <lineage>
        <taxon>Eukaryota</taxon>
        <taxon>Metazoa</taxon>
        <taxon>Spiralia</taxon>
        <taxon>Gnathifera</taxon>
        <taxon>Rotifera</taxon>
        <taxon>Eurotatoria</taxon>
        <taxon>Bdelloidea</taxon>
        <taxon>Philodinida</taxon>
        <taxon>Philodinidae</taxon>
        <taxon>Didymodactylos</taxon>
    </lineage>
</organism>
<comment type="caution">
    <text evidence="2">The sequence shown here is derived from an EMBL/GenBank/DDBJ whole genome shotgun (WGS) entry which is preliminary data.</text>
</comment>
<protein>
    <submittedName>
        <fullName evidence="2">Uncharacterized protein</fullName>
    </submittedName>
</protein>
<evidence type="ECO:0000313" key="1">
    <source>
        <dbReference type="EMBL" id="CAF0953486.1"/>
    </source>
</evidence>
<evidence type="ECO:0000313" key="3">
    <source>
        <dbReference type="EMBL" id="CAF3727099.1"/>
    </source>
</evidence>
<sequence>MCSVFGNSTSGYKNLCSVHQQRFCTTAAVAAAYSDYLHYFYFVSTYFRILGVGLSFAANALDAAAGRAIVDERRAIVDERRAIAYLARDIHDALDASVMDDDGLTADGHVIIDIRREDLPYDLVAEADRSRAALIRSLADLNRLYGRADLDDAAPAALATGDFRFYDRDGNYVEC</sequence>
<dbReference type="Proteomes" id="UP000682733">
    <property type="component" value="Unassembled WGS sequence"/>
</dbReference>
<dbReference type="EMBL" id="CAJNOK010004890">
    <property type="protein sequence ID" value="CAF0953486.1"/>
    <property type="molecule type" value="Genomic_DNA"/>
</dbReference>
<dbReference type="Proteomes" id="UP000677228">
    <property type="component" value="Unassembled WGS sequence"/>
</dbReference>
<keyword evidence="5" id="KW-1185">Reference proteome</keyword>
<name>A0A814HJ39_9BILA</name>
<accession>A0A814HJ39</accession>
<dbReference type="EMBL" id="CAJOBC010003421">
    <property type="protein sequence ID" value="CAF3782903.1"/>
    <property type="molecule type" value="Genomic_DNA"/>
</dbReference>
<reference evidence="2" key="1">
    <citation type="submission" date="2021-02" db="EMBL/GenBank/DDBJ databases">
        <authorList>
            <person name="Nowell W R."/>
        </authorList>
    </citation>
    <scope>NUCLEOTIDE SEQUENCE</scope>
</reference>
<proteinExistence type="predicted"/>
<dbReference type="Proteomes" id="UP000663829">
    <property type="component" value="Unassembled WGS sequence"/>
</dbReference>
<evidence type="ECO:0000313" key="4">
    <source>
        <dbReference type="EMBL" id="CAF3782903.1"/>
    </source>
</evidence>
<gene>
    <name evidence="2" type="ORF">GPM918_LOCUS14293</name>
    <name evidence="1" type="ORF">OVA965_LOCUS12263</name>
    <name evidence="4" type="ORF">SRO942_LOCUS14294</name>
    <name evidence="3" type="ORF">TMI583_LOCUS12269</name>
</gene>
<dbReference type="EMBL" id="CAJOBA010004896">
    <property type="protein sequence ID" value="CAF3727099.1"/>
    <property type="molecule type" value="Genomic_DNA"/>
</dbReference>
<dbReference type="AlphaFoldDB" id="A0A814HJ39"/>
<dbReference type="EMBL" id="CAJNOQ010003420">
    <property type="protein sequence ID" value="CAF1011538.1"/>
    <property type="molecule type" value="Genomic_DNA"/>
</dbReference>